<gene>
    <name evidence="1" type="ORF">K7C98_34025</name>
</gene>
<comment type="caution">
    <text evidence="1">The sequence shown here is derived from an EMBL/GenBank/DDBJ whole genome shotgun (WGS) entry which is preliminary data.</text>
</comment>
<dbReference type="Proteomes" id="UP001139031">
    <property type="component" value="Unassembled WGS sequence"/>
</dbReference>
<sequence length="53" mass="5519">MLAALVIFYVAIFWDYYTGPPPGGLDLEGFGASILLGYASTAASGARAPGPRR</sequence>
<accession>A0ABS7U180</accession>
<dbReference type="RefSeq" id="WP_224196007.1">
    <property type="nucleotide sequence ID" value="NZ_JAIRAU010000047.1"/>
</dbReference>
<evidence type="ECO:0000313" key="2">
    <source>
        <dbReference type="Proteomes" id="UP001139031"/>
    </source>
</evidence>
<protein>
    <submittedName>
        <fullName evidence="1">Uncharacterized protein</fullName>
    </submittedName>
</protein>
<organism evidence="1 2">
    <name type="scientific">Nannocystis pusilla</name>
    <dbReference type="NCBI Taxonomy" id="889268"/>
    <lineage>
        <taxon>Bacteria</taxon>
        <taxon>Pseudomonadati</taxon>
        <taxon>Myxococcota</taxon>
        <taxon>Polyangia</taxon>
        <taxon>Nannocystales</taxon>
        <taxon>Nannocystaceae</taxon>
        <taxon>Nannocystis</taxon>
    </lineage>
</organism>
<dbReference type="EMBL" id="JAIRAU010000047">
    <property type="protein sequence ID" value="MBZ5714277.1"/>
    <property type="molecule type" value="Genomic_DNA"/>
</dbReference>
<proteinExistence type="predicted"/>
<keyword evidence="2" id="KW-1185">Reference proteome</keyword>
<evidence type="ECO:0000313" key="1">
    <source>
        <dbReference type="EMBL" id="MBZ5714277.1"/>
    </source>
</evidence>
<name>A0ABS7U180_9BACT</name>
<reference evidence="1" key="1">
    <citation type="submission" date="2021-08" db="EMBL/GenBank/DDBJ databases">
        <authorList>
            <person name="Stevens D.C."/>
        </authorList>
    </citation>
    <scope>NUCLEOTIDE SEQUENCE</scope>
    <source>
        <strain evidence="1">DSM 53165</strain>
    </source>
</reference>